<dbReference type="InterPro" id="IPR005580">
    <property type="entry name" value="DbpA/CsdA_RNA-bd_dom"/>
</dbReference>
<dbReference type="HOGENOM" id="CLU_090659_0_0_12"/>
<name>F0RYF0_SPHGB</name>
<proteinExistence type="predicted"/>
<dbReference type="AlphaFoldDB" id="F0RYF0"/>
<evidence type="ECO:0000313" key="4">
    <source>
        <dbReference type="Proteomes" id="UP000008466"/>
    </source>
</evidence>
<organism evidence="3 4">
    <name type="scientific">Sphaerochaeta globosa (strain ATCC BAA-1886 / DSM 22777 / Buddy)</name>
    <name type="common">Spirochaeta sp. (strain Buddy)</name>
    <dbReference type="NCBI Taxonomy" id="158189"/>
    <lineage>
        <taxon>Bacteria</taxon>
        <taxon>Pseudomonadati</taxon>
        <taxon>Spirochaetota</taxon>
        <taxon>Spirochaetia</taxon>
        <taxon>Spirochaetales</taxon>
        <taxon>Sphaerochaetaceae</taxon>
        <taxon>Sphaerochaeta</taxon>
    </lineage>
</organism>
<dbReference type="Gene3D" id="3.30.70.330">
    <property type="match status" value="1"/>
</dbReference>
<feature type="domain" description="DEAD box helicase DbpA/CsdA RNA-binding" evidence="2">
    <location>
        <begin position="193"/>
        <end position="262"/>
    </location>
</feature>
<evidence type="ECO:0000256" key="1">
    <source>
        <dbReference type="SAM" id="MobiDB-lite"/>
    </source>
</evidence>
<reference evidence="4" key="1">
    <citation type="submission" date="2011-02" db="EMBL/GenBank/DDBJ databases">
        <title>Complete sequence of Spirochaeta sp. Buddy.</title>
        <authorList>
            <person name="Lucas S."/>
            <person name="Copeland A."/>
            <person name="Lapidus A."/>
            <person name="Cheng J.-F."/>
            <person name="Goodwin L."/>
            <person name="Pitluck S."/>
            <person name="Zeytun A."/>
            <person name="Detter J.C."/>
            <person name="Han C."/>
            <person name="Tapia R."/>
            <person name="Land M."/>
            <person name="Hauser L."/>
            <person name="Kyrpides N."/>
            <person name="Ivanova N."/>
            <person name="Mikhailova N."/>
            <person name="Pagani I."/>
            <person name="Ritalahti K.M."/>
            <person name="Loeffler F.E."/>
            <person name="Woyke T."/>
        </authorList>
    </citation>
    <scope>NUCLEOTIDE SEQUENCE [LARGE SCALE GENOMIC DNA]</scope>
    <source>
        <strain evidence="4">ATCC BAA-1886 / DSM 22777 / Buddy</strain>
    </source>
</reference>
<evidence type="ECO:0000259" key="2">
    <source>
        <dbReference type="Pfam" id="PF03880"/>
    </source>
</evidence>
<dbReference type="InterPro" id="IPR012677">
    <property type="entry name" value="Nucleotide-bd_a/b_plait_sf"/>
</dbReference>
<evidence type="ECO:0000313" key="3">
    <source>
        <dbReference type="EMBL" id="ADY12721.1"/>
    </source>
</evidence>
<protein>
    <submittedName>
        <fullName evidence="3">DbpA RNA-binding domain protein</fullName>
    </submittedName>
</protein>
<dbReference type="EMBL" id="CP002541">
    <property type="protein sequence ID" value="ADY12721.1"/>
    <property type="molecule type" value="Genomic_DNA"/>
</dbReference>
<dbReference type="eggNOG" id="COG0724">
    <property type="taxonomic scope" value="Bacteria"/>
</dbReference>
<sequence length="268" mass="30063">MYVPACTFLPLSVTALRYPLTFVIRLFLAGGEGDSSPFLPSSLPRPAKRGRGAATYPGNKMPAAGIQSEANHYQGELLMDNENKSTPNEEDLLTGTIQLLAAKVKADASPDELERLKRLIKKNVPFTLRGYFMAYLLREILQANNPRRANSRETARPAKVKRESKAPSKAEEPQAKPQEKVREEKALPEGARTLYLNIGKMKRLYAKELSQLLQTELEITRDDIYSIRIHDKYSFISMSEENCEKAIVKLNGMDIKGRTAAVSYSNKE</sequence>
<gene>
    <name evidence="3" type="ordered locus">SpiBuddy_0894</name>
</gene>
<feature type="compositionally biased region" description="Basic and acidic residues" evidence="1">
    <location>
        <begin position="150"/>
        <end position="184"/>
    </location>
</feature>
<dbReference type="Proteomes" id="UP000008466">
    <property type="component" value="Chromosome"/>
</dbReference>
<feature type="region of interest" description="Disordered" evidence="1">
    <location>
        <begin position="147"/>
        <end position="184"/>
    </location>
</feature>
<keyword evidence="4" id="KW-1185">Reference proteome</keyword>
<accession>F0RYF0</accession>
<feature type="region of interest" description="Disordered" evidence="1">
    <location>
        <begin position="38"/>
        <end position="61"/>
    </location>
</feature>
<dbReference type="KEGG" id="sbu:SpiBuddy_0894"/>
<dbReference type="Pfam" id="PF03880">
    <property type="entry name" value="DbpA"/>
    <property type="match status" value="1"/>
</dbReference>
<dbReference type="STRING" id="158189.SpiBuddy_0894"/>
<dbReference type="RefSeq" id="WP_013606573.1">
    <property type="nucleotide sequence ID" value="NC_015152.1"/>
</dbReference>
<dbReference type="CDD" id="cd12252">
    <property type="entry name" value="RRM_DbpA"/>
    <property type="match status" value="1"/>
</dbReference>